<dbReference type="RefSeq" id="WP_129174544.1">
    <property type="nucleotide sequence ID" value="NZ_JACCBI010000001.1"/>
</dbReference>
<dbReference type="PANTHER" id="PTHR34385:SF1">
    <property type="entry name" value="PEPTIDOGLYCAN L-ALANYL-D-GLUTAMATE ENDOPEPTIDASE CWLK"/>
    <property type="match status" value="1"/>
</dbReference>
<dbReference type="EMBL" id="JACCBI010000001">
    <property type="protein sequence ID" value="NYD66329.1"/>
    <property type="molecule type" value="Genomic_DNA"/>
</dbReference>
<dbReference type="OrthoDB" id="3293184at2"/>
<gene>
    <name evidence="2" type="ORF">BJ972_000848</name>
    <name evidence="3" type="ORF">ESP50_09695</name>
</gene>
<evidence type="ECO:0000259" key="1">
    <source>
        <dbReference type="Pfam" id="PF02557"/>
    </source>
</evidence>
<evidence type="ECO:0000313" key="5">
    <source>
        <dbReference type="Proteomes" id="UP000581087"/>
    </source>
</evidence>
<dbReference type="GO" id="GO:0006508">
    <property type="term" value="P:proteolysis"/>
    <property type="evidence" value="ECO:0007669"/>
    <property type="project" value="InterPro"/>
</dbReference>
<dbReference type="InterPro" id="IPR052179">
    <property type="entry name" value="DD-CPase-like"/>
</dbReference>
<name>A0A4Q2MC47_9MICO</name>
<dbReference type="GO" id="GO:0008233">
    <property type="term" value="F:peptidase activity"/>
    <property type="evidence" value="ECO:0007669"/>
    <property type="project" value="InterPro"/>
</dbReference>
<dbReference type="Gene3D" id="3.30.1380.10">
    <property type="match status" value="1"/>
</dbReference>
<reference evidence="3 4" key="1">
    <citation type="submission" date="2019-01" db="EMBL/GenBank/DDBJ databases">
        <title>Agromyces.</title>
        <authorList>
            <person name="Li J."/>
        </authorList>
    </citation>
    <scope>NUCLEOTIDE SEQUENCE [LARGE SCALE GENOMIC DNA]</scope>
    <source>
        <strain evidence="3 4">DSM 23870</strain>
    </source>
</reference>
<dbReference type="InterPro" id="IPR009045">
    <property type="entry name" value="Zn_M74/Hedgehog-like"/>
</dbReference>
<protein>
    <submittedName>
        <fullName evidence="3">Peptidase M15</fullName>
    </submittedName>
</protein>
<evidence type="ECO:0000313" key="4">
    <source>
        <dbReference type="Proteomes" id="UP000292686"/>
    </source>
</evidence>
<comment type="caution">
    <text evidence="3">The sequence shown here is derived from an EMBL/GenBank/DDBJ whole genome shotgun (WGS) entry which is preliminary data.</text>
</comment>
<dbReference type="SUPFAM" id="SSF55166">
    <property type="entry name" value="Hedgehog/DD-peptidase"/>
    <property type="match status" value="1"/>
</dbReference>
<dbReference type="InterPro" id="IPR003709">
    <property type="entry name" value="VanY-like_core_dom"/>
</dbReference>
<evidence type="ECO:0000313" key="2">
    <source>
        <dbReference type="EMBL" id="NYD66329.1"/>
    </source>
</evidence>
<dbReference type="Proteomes" id="UP000581087">
    <property type="component" value="Unassembled WGS sequence"/>
</dbReference>
<accession>A0A4Q2MC47</accession>
<dbReference type="PANTHER" id="PTHR34385">
    <property type="entry name" value="D-ALANYL-D-ALANINE CARBOXYPEPTIDASE"/>
    <property type="match status" value="1"/>
</dbReference>
<dbReference type="EMBL" id="SDPM01000004">
    <property type="protein sequence ID" value="RXZ86650.1"/>
    <property type="molecule type" value="Genomic_DNA"/>
</dbReference>
<dbReference type="AlphaFoldDB" id="A0A4Q2MC47"/>
<organism evidence="3 4">
    <name type="scientific">Agromyces atrinae</name>
    <dbReference type="NCBI Taxonomy" id="592376"/>
    <lineage>
        <taxon>Bacteria</taxon>
        <taxon>Bacillati</taxon>
        <taxon>Actinomycetota</taxon>
        <taxon>Actinomycetes</taxon>
        <taxon>Micrococcales</taxon>
        <taxon>Microbacteriaceae</taxon>
        <taxon>Agromyces</taxon>
    </lineage>
</organism>
<sequence length="208" mass="22287">MTRTRTRRLALFLTALVLAGSAATIGYLLLAPSTSSLPSPSSLLGSGLPAAPEHADGEVPDGTTVVDDDIPAVGNLDPELLAAVRRAAEDAAAEDLTFFVNGGWRSAAYQERLLREAVDEYGSEEEAARWVATPETSAHVSGDAIDIGMFAAAAWLDEHGDAYGLCRIYDNEPWHFELRPDAVTEGCPTMYWDPTFDPRMTGGSISEE</sequence>
<reference evidence="2 5" key="2">
    <citation type="submission" date="2020-07" db="EMBL/GenBank/DDBJ databases">
        <title>Sequencing the genomes of 1000 actinobacteria strains.</title>
        <authorList>
            <person name="Klenk H.-P."/>
        </authorList>
    </citation>
    <scope>NUCLEOTIDE SEQUENCE [LARGE SCALE GENOMIC DNA]</scope>
    <source>
        <strain evidence="2 5">DSM 23870</strain>
    </source>
</reference>
<keyword evidence="4" id="KW-1185">Reference proteome</keyword>
<evidence type="ECO:0000313" key="3">
    <source>
        <dbReference type="EMBL" id="RXZ86650.1"/>
    </source>
</evidence>
<feature type="domain" description="D-alanyl-D-alanine carboxypeptidase-like core" evidence="1">
    <location>
        <begin position="76"/>
        <end position="167"/>
    </location>
</feature>
<dbReference type="CDD" id="cd14846">
    <property type="entry name" value="Peptidase_M15_like"/>
    <property type="match status" value="1"/>
</dbReference>
<dbReference type="Pfam" id="PF02557">
    <property type="entry name" value="VanY"/>
    <property type="match status" value="1"/>
</dbReference>
<proteinExistence type="predicted"/>
<dbReference type="Proteomes" id="UP000292686">
    <property type="component" value="Unassembled WGS sequence"/>
</dbReference>